<evidence type="ECO:0000256" key="1">
    <source>
        <dbReference type="ARBA" id="ARBA00022737"/>
    </source>
</evidence>
<evidence type="ECO:0000313" key="5">
    <source>
        <dbReference type="EMBL" id="OOM76198.1"/>
    </source>
</evidence>
<feature type="repeat" description="Cell wall-binding" evidence="2">
    <location>
        <begin position="182"/>
        <end position="201"/>
    </location>
</feature>
<feature type="signal peptide" evidence="3">
    <location>
        <begin position="1"/>
        <end position="23"/>
    </location>
</feature>
<keyword evidence="1" id="KW-0677">Repeat</keyword>
<protein>
    <submittedName>
        <fullName evidence="5">Autolysin</fullName>
        <ecNumber evidence="5">3.5.1.28</ecNumber>
    </submittedName>
</protein>
<dbReference type="OrthoDB" id="7061752at2"/>
<dbReference type="RefSeq" id="WP_077847905.1">
    <property type="nucleotide sequence ID" value="NZ_LZZM01000176.1"/>
</dbReference>
<dbReference type="SUPFAM" id="SSF69360">
    <property type="entry name" value="Cell wall binding repeat"/>
    <property type="match status" value="1"/>
</dbReference>
<dbReference type="EC" id="3.5.1.28" evidence="5"/>
<evidence type="ECO:0000256" key="3">
    <source>
        <dbReference type="SAM" id="SignalP"/>
    </source>
</evidence>
<evidence type="ECO:0000313" key="6">
    <source>
        <dbReference type="Proteomes" id="UP000190890"/>
    </source>
</evidence>
<dbReference type="STRING" id="29367.CLPUN_28110"/>
<feature type="chain" id="PRO_5012164780" evidence="3">
    <location>
        <begin position="24"/>
        <end position="386"/>
    </location>
</feature>
<dbReference type="Proteomes" id="UP000190890">
    <property type="component" value="Unassembled WGS sequence"/>
</dbReference>
<name>A0A1S8TER0_9CLOT</name>
<comment type="caution">
    <text evidence="5">The sequence shown here is derived from an EMBL/GenBank/DDBJ whole genome shotgun (WGS) entry which is preliminary data.</text>
</comment>
<dbReference type="InterPro" id="IPR012854">
    <property type="entry name" value="Cu_amine_oxidase-like_N"/>
</dbReference>
<dbReference type="InterPro" id="IPR036582">
    <property type="entry name" value="Mao_N_sf"/>
</dbReference>
<gene>
    <name evidence="5" type="primary">lytA_14</name>
    <name evidence="5" type="ORF">CLPUN_28110</name>
</gene>
<organism evidence="5 6">
    <name type="scientific">Clostridium puniceum</name>
    <dbReference type="NCBI Taxonomy" id="29367"/>
    <lineage>
        <taxon>Bacteria</taxon>
        <taxon>Bacillati</taxon>
        <taxon>Bacillota</taxon>
        <taxon>Clostridia</taxon>
        <taxon>Eubacteriales</taxon>
        <taxon>Clostridiaceae</taxon>
        <taxon>Clostridium</taxon>
    </lineage>
</organism>
<dbReference type="PROSITE" id="PS51170">
    <property type="entry name" value="CW"/>
    <property type="match status" value="2"/>
</dbReference>
<proteinExistence type="predicted"/>
<keyword evidence="6" id="KW-1185">Reference proteome</keyword>
<dbReference type="Pfam" id="PF07833">
    <property type="entry name" value="Cu_amine_oxidN1"/>
    <property type="match status" value="1"/>
</dbReference>
<evidence type="ECO:0000256" key="2">
    <source>
        <dbReference type="PROSITE-ProRule" id="PRU00591"/>
    </source>
</evidence>
<feature type="domain" description="Copper amine oxidase-like N-terminal" evidence="4">
    <location>
        <begin position="56"/>
        <end position="149"/>
    </location>
</feature>
<sequence>MKKVITILLSAITLAGISVPAFAADINKEKLMSTINEEQMLISTNVSKDEINDLIIKGKNINIGKLSIVINNGKVMVPIKVTAESLGFKVNIDKNNKSVSLDNDQIKTKIEVGVDSYNYESSHAIGMTAPEQLGAVPIVIDNNIYAPIKIYNLLFNDSKAVGSFWSETKDGQSIYVDNGDLTLGWKLINNKWYFMNNNGIMQKGWVETNGNWYYSNDSGEMVSNTITPDGYKVDQSGKWNLEEKVSILETQTAGLESIANPIEEFKTVEEAQKVLKFNVILPKEIPAQFKSKFISTISRESFQICYSNGKNEILFRMGQGVDNISGDYNEYKNNDSIKLDGKSIKLSGNDKLIKLATWKINDMAYSISVTDGMKKDDIINIIKSIF</sequence>
<dbReference type="GO" id="GO:0008745">
    <property type="term" value="F:N-acetylmuramoyl-L-alanine amidase activity"/>
    <property type="evidence" value="ECO:0007669"/>
    <property type="project" value="UniProtKB-EC"/>
</dbReference>
<evidence type="ECO:0000259" key="4">
    <source>
        <dbReference type="Pfam" id="PF07833"/>
    </source>
</evidence>
<dbReference type="EMBL" id="LZZM01000176">
    <property type="protein sequence ID" value="OOM76198.1"/>
    <property type="molecule type" value="Genomic_DNA"/>
</dbReference>
<dbReference type="Gene3D" id="2.10.270.10">
    <property type="entry name" value="Cholin Binding"/>
    <property type="match status" value="1"/>
</dbReference>
<dbReference type="InterPro" id="IPR018337">
    <property type="entry name" value="Cell_wall/Cho-bd_repeat"/>
</dbReference>
<reference evidence="5 6" key="1">
    <citation type="submission" date="2016-05" db="EMBL/GenBank/DDBJ databases">
        <title>Microbial solvent formation.</title>
        <authorList>
            <person name="Poehlein A."/>
            <person name="Montoya Solano J.D."/>
            <person name="Flitsch S."/>
            <person name="Krabben P."/>
            <person name="Duerre P."/>
            <person name="Daniel R."/>
        </authorList>
    </citation>
    <scope>NUCLEOTIDE SEQUENCE [LARGE SCALE GENOMIC DNA]</scope>
    <source>
        <strain evidence="5 6">DSM 2619</strain>
    </source>
</reference>
<keyword evidence="3" id="KW-0732">Signal</keyword>
<feature type="repeat" description="Cell wall-binding" evidence="2">
    <location>
        <begin position="202"/>
        <end position="221"/>
    </location>
</feature>
<dbReference type="Pfam" id="PF19127">
    <property type="entry name" value="Choline_bind_3"/>
    <property type="match status" value="1"/>
</dbReference>
<dbReference type="AlphaFoldDB" id="A0A1S8TER0"/>
<dbReference type="Gene3D" id="3.30.457.10">
    <property type="entry name" value="Copper amine oxidase-like, N-terminal domain"/>
    <property type="match status" value="1"/>
</dbReference>
<keyword evidence="5" id="KW-0378">Hydrolase</keyword>
<accession>A0A1S8TER0</accession>